<protein>
    <submittedName>
        <fullName evidence="1">Uncharacterized protein</fullName>
    </submittedName>
</protein>
<organism evidence="1 2">
    <name type="scientific">Pseudomonas nitroreducens</name>
    <dbReference type="NCBI Taxonomy" id="46680"/>
    <lineage>
        <taxon>Bacteria</taxon>
        <taxon>Pseudomonadati</taxon>
        <taxon>Pseudomonadota</taxon>
        <taxon>Gammaproteobacteria</taxon>
        <taxon>Pseudomonadales</taxon>
        <taxon>Pseudomonadaceae</taxon>
        <taxon>Pseudomonas</taxon>
    </lineage>
</organism>
<evidence type="ECO:0000313" key="1">
    <source>
        <dbReference type="EMBL" id="MBB4861653.1"/>
    </source>
</evidence>
<dbReference type="EMBL" id="JACHLI010000001">
    <property type="protein sequence ID" value="MBB4861653.1"/>
    <property type="molecule type" value="Genomic_DNA"/>
</dbReference>
<sequence length="544" mass="60428">MAQSRDNDRQDHSSKTAQVAYELVVALIGGNVAQAESLAHDHPNVRPRIVQKGEVFYLETLNQSRQISVSGAPNGALASLKDGPDGFRWHKLLQELGLYGPKGYRSPFFEMMNAKSSPRLPRFDSGQSGSWSHADLPHLTKGVVEKPALAQALYQLSEDKQCDALDHMLCWASPAMIEAFPDMLHPFEQLQALAVEVQSFNESGVRSLASDFYPPIRSVPAHVMTGLGGESPAYRLGNLRLGLRIPGRDSAQLDEALLKQFAGPTVSYGFGFAGDRVLCRTTASFLMGFEQAPVRDEVVDLALSKLANYFPLSVMNALTDQAVGRANNLIRDKADWMGVRELFKKMASDDVLRDFCFTELPFEVLEHYAQQRRSTHHLYTVGEMLLLEDEFGLKFDRFECTVTLADIEMLKREGRKLLSGIAVHPSLEIDRKDPGPQVKLKALKDIYDLAEGSISVLGISSEDRPGLVLTETCKARKKSKSSDRSLVCIAWMLNKGVETLVPAARGKLQWDALFDVFGAEKMRPYMQEAPDAAMTQQMMNVMDI</sequence>
<dbReference type="Proteomes" id="UP000566995">
    <property type="component" value="Unassembled WGS sequence"/>
</dbReference>
<comment type="caution">
    <text evidence="1">The sequence shown here is derived from an EMBL/GenBank/DDBJ whole genome shotgun (WGS) entry which is preliminary data.</text>
</comment>
<dbReference type="RefSeq" id="WP_184585905.1">
    <property type="nucleotide sequence ID" value="NZ_JACHLI010000001.1"/>
</dbReference>
<name>A0A7W7NYE8_PSENT</name>
<dbReference type="AlphaFoldDB" id="A0A7W7NYE8"/>
<gene>
    <name evidence="1" type="ORF">HNP46_000464</name>
</gene>
<reference evidence="1 2" key="1">
    <citation type="submission" date="2020-08" db="EMBL/GenBank/DDBJ databases">
        <title>Functional genomics of gut bacteria from endangered species of beetles.</title>
        <authorList>
            <person name="Carlos-Shanley C."/>
        </authorList>
    </citation>
    <scope>NUCLEOTIDE SEQUENCE [LARGE SCALE GENOMIC DNA]</scope>
    <source>
        <strain evidence="1 2">S00179</strain>
    </source>
</reference>
<accession>A0A7W7NYE8</accession>
<evidence type="ECO:0000313" key="2">
    <source>
        <dbReference type="Proteomes" id="UP000566995"/>
    </source>
</evidence>
<proteinExistence type="predicted"/>